<accession>A0A7S4QA81</accession>
<feature type="region of interest" description="Disordered" evidence="1">
    <location>
        <begin position="1"/>
        <end position="27"/>
    </location>
</feature>
<proteinExistence type="predicted"/>
<evidence type="ECO:0000256" key="1">
    <source>
        <dbReference type="SAM" id="MobiDB-lite"/>
    </source>
</evidence>
<reference evidence="2" key="1">
    <citation type="submission" date="2021-01" db="EMBL/GenBank/DDBJ databases">
        <authorList>
            <person name="Corre E."/>
            <person name="Pelletier E."/>
            <person name="Niang G."/>
            <person name="Scheremetjew M."/>
            <person name="Finn R."/>
            <person name="Kale V."/>
            <person name="Holt S."/>
            <person name="Cochrane G."/>
            <person name="Meng A."/>
            <person name="Brown T."/>
            <person name="Cohen L."/>
        </authorList>
    </citation>
    <scope>NUCLEOTIDE SEQUENCE</scope>
    <source>
        <strain evidence="2">CCMP3105</strain>
    </source>
</reference>
<gene>
    <name evidence="2" type="ORF">AMON00008_LOCUS16868</name>
</gene>
<dbReference type="EMBL" id="HBNR01025074">
    <property type="protein sequence ID" value="CAE4577248.1"/>
    <property type="molecule type" value="Transcribed_RNA"/>
</dbReference>
<feature type="region of interest" description="Disordered" evidence="1">
    <location>
        <begin position="330"/>
        <end position="352"/>
    </location>
</feature>
<sequence length="352" mass="33741">MAEAADSPGVSPTAGRGCTTDEPAEEQVEGRLVKAKAAVIEVTGKAKATAVELKDKAVRILSDPQFQTCTIATAGGTVTIGAVGGAFGLAVGTASGSAAGLVPAIFTFGLSIPVGGAIGGGVGLCAGAATGSGVGAVAGYEAYRYRVEIGDGVVYVKTLAQDTAKQGKTKTLALVDCTKSKASEAVNVARTRADELAQRVLTCTGKAASCAREKVGIAADFATGTKTGVTCSAAAVGAVVGCVGGGASGSVAGGVAGLAPALFTFGLSIPIGAAVGMCLGAAAGGTAGAAGGGSLGLGGFTYRKEIAECAQGTCARVRQAADCVKERLRGAPPSAKADSTGQPKGPGPVAGA</sequence>
<protein>
    <submittedName>
        <fullName evidence="2">Uncharacterized protein</fullName>
    </submittedName>
</protein>
<dbReference type="AlphaFoldDB" id="A0A7S4QA81"/>
<name>A0A7S4QA81_9DINO</name>
<organism evidence="2">
    <name type="scientific">Alexandrium monilatum</name>
    <dbReference type="NCBI Taxonomy" id="311494"/>
    <lineage>
        <taxon>Eukaryota</taxon>
        <taxon>Sar</taxon>
        <taxon>Alveolata</taxon>
        <taxon>Dinophyceae</taxon>
        <taxon>Gonyaulacales</taxon>
        <taxon>Pyrocystaceae</taxon>
        <taxon>Alexandrium</taxon>
    </lineage>
</organism>
<evidence type="ECO:0000313" key="2">
    <source>
        <dbReference type="EMBL" id="CAE4577248.1"/>
    </source>
</evidence>